<accession>A0A2H0UKM6</accession>
<dbReference type="EMBL" id="PFBD01000022">
    <property type="protein sequence ID" value="PIR86951.1"/>
    <property type="molecule type" value="Genomic_DNA"/>
</dbReference>
<dbReference type="Proteomes" id="UP000229526">
    <property type="component" value="Unassembled WGS sequence"/>
</dbReference>
<dbReference type="Pfam" id="PF02482">
    <property type="entry name" value="Ribosomal_S30AE"/>
    <property type="match status" value="1"/>
</dbReference>
<dbReference type="InterPro" id="IPR036567">
    <property type="entry name" value="RHF-like"/>
</dbReference>
<evidence type="ECO:0000313" key="2">
    <source>
        <dbReference type="Proteomes" id="UP000229526"/>
    </source>
</evidence>
<dbReference type="InterPro" id="IPR003489">
    <property type="entry name" value="RHF/RaiA"/>
</dbReference>
<name>A0A2H0UKM6_9BACT</name>
<protein>
    <submittedName>
        <fullName evidence="1">Ribosomal subunit interface protein</fullName>
    </submittedName>
</protein>
<comment type="caution">
    <text evidence="1">The sequence shown here is derived from an EMBL/GenBank/DDBJ whole genome shotgun (WGS) entry which is preliminary data.</text>
</comment>
<organism evidence="1 2">
    <name type="scientific">Candidatus Harrisonbacteria bacterium CG10_big_fil_rev_8_21_14_0_10_49_15</name>
    <dbReference type="NCBI Taxonomy" id="1974587"/>
    <lineage>
        <taxon>Bacteria</taxon>
        <taxon>Candidatus Harrisoniibacteriota</taxon>
    </lineage>
</organism>
<gene>
    <name evidence="1" type="primary">raiA</name>
    <name evidence="1" type="ORF">COU11_02970</name>
</gene>
<reference evidence="2" key="1">
    <citation type="submission" date="2017-09" db="EMBL/GenBank/DDBJ databases">
        <title>Depth-based differentiation of microbial function through sediment-hosted aquifers and enrichment of novel symbionts in the deep terrestrial subsurface.</title>
        <authorList>
            <person name="Probst A.J."/>
            <person name="Ladd B."/>
            <person name="Jarett J.K."/>
            <person name="Geller-Mcgrath D.E."/>
            <person name="Sieber C.M.K."/>
            <person name="Emerson J.B."/>
            <person name="Anantharaman K."/>
            <person name="Thomas B.C."/>
            <person name="Malmstrom R."/>
            <person name="Stieglmeier M."/>
            <person name="Klingl A."/>
            <person name="Woyke T."/>
            <person name="Ryan C.M."/>
            <person name="Banfield J.F."/>
        </authorList>
    </citation>
    <scope>NUCLEOTIDE SEQUENCE [LARGE SCALE GENOMIC DNA]</scope>
</reference>
<proteinExistence type="predicted"/>
<dbReference type="NCBIfam" id="TIGR00741">
    <property type="entry name" value="yfiA"/>
    <property type="match status" value="1"/>
</dbReference>
<dbReference type="Gene3D" id="3.30.160.100">
    <property type="entry name" value="Ribosome hibernation promotion factor-like"/>
    <property type="match status" value="1"/>
</dbReference>
<dbReference type="SUPFAM" id="SSF69754">
    <property type="entry name" value="Ribosome binding protein Y (YfiA homologue)"/>
    <property type="match status" value="1"/>
</dbReference>
<sequence>MKINIKTKNLELTPAMRDFINTKIGALERQLIRFEKEGALMVEVEIARPSHHHHKGKVYYAEANLRIGKNMLRAESDDYNIRVAVNKVRQILDREIRKYKTEIGAR</sequence>
<evidence type="ECO:0000313" key="1">
    <source>
        <dbReference type="EMBL" id="PIR86951.1"/>
    </source>
</evidence>
<dbReference type="AlphaFoldDB" id="A0A2H0UKM6"/>